<evidence type="ECO:0000256" key="1">
    <source>
        <dbReference type="SAM" id="MobiDB-lite"/>
    </source>
</evidence>
<dbReference type="OrthoDB" id="5125771at2"/>
<dbReference type="Proteomes" id="UP000292935">
    <property type="component" value="Unassembled WGS sequence"/>
</dbReference>
<dbReference type="AlphaFoldDB" id="A0A4V1QSN0"/>
<proteinExistence type="predicted"/>
<evidence type="ECO:0000313" key="4">
    <source>
        <dbReference type="Proteomes" id="UP000292935"/>
    </source>
</evidence>
<name>A0A4V1QSN0_9MICO</name>
<reference evidence="3 4" key="1">
    <citation type="submission" date="2019-01" db="EMBL/GenBank/DDBJ databases">
        <authorList>
            <person name="Li J."/>
        </authorList>
    </citation>
    <scope>NUCLEOTIDE SEQUENCE [LARGE SCALE GENOMIC DNA]</scope>
    <source>
        <strain evidence="3 4">CCUG 35506</strain>
    </source>
</reference>
<dbReference type="RefSeq" id="WP_056005831.1">
    <property type="nucleotide sequence ID" value="NZ_SDPO01000002.1"/>
</dbReference>
<feature type="transmembrane region" description="Helical" evidence="2">
    <location>
        <begin position="54"/>
        <end position="73"/>
    </location>
</feature>
<gene>
    <name evidence="3" type="ORF">ESP57_08345</name>
</gene>
<accession>A0A4V1QSN0</accession>
<sequence length="122" mass="12450">MTTNAPDSSGPSNAADAAVTAILADWGTPPSDEATATAPIGPAPAPRPTVRWGALVWALLFGAMAATTLWVVVDPARRDAVGDWLITLNPLTGTLIGVIVVGVVVALFGIVGLIRRGERAGR</sequence>
<protein>
    <submittedName>
        <fullName evidence="3">Uncharacterized protein</fullName>
    </submittedName>
</protein>
<keyword evidence="2" id="KW-1133">Transmembrane helix</keyword>
<keyword evidence="2" id="KW-0472">Membrane</keyword>
<evidence type="ECO:0000313" key="3">
    <source>
        <dbReference type="EMBL" id="RXZ48963.1"/>
    </source>
</evidence>
<keyword evidence="2" id="KW-0812">Transmembrane</keyword>
<organism evidence="3 4">
    <name type="scientific">Agromyces fucosus</name>
    <dbReference type="NCBI Taxonomy" id="41985"/>
    <lineage>
        <taxon>Bacteria</taxon>
        <taxon>Bacillati</taxon>
        <taxon>Actinomycetota</taxon>
        <taxon>Actinomycetes</taxon>
        <taxon>Micrococcales</taxon>
        <taxon>Microbacteriaceae</taxon>
        <taxon>Agromyces</taxon>
    </lineage>
</organism>
<evidence type="ECO:0000256" key="2">
    <source>
        <dbReference type="SAM" id="Phobius"/>
    </source>
</evidence>
<comment type="caution">
    <text evidence="3">The sequence shown here is derived from an EMBL/GenBank/DDBJ whole genome shotgun (WGS) entry which is preliminary data.</text>
</comment>
<feature type="transmembrane region" description="Helical" evidence="2">
    <location>
        <begin position="93"/>
        <end position="114"/>
    </location>
</feature>
<keyword evidence="4" id="KW-1185">Reference proteome</keyword>
<dbReference type="EMBL" id="SDPO01000002">
    <property type="protein sequence ID" value="RXZ48963.1"/>
    <property type="molecule type" value="Genomic_DNA"/>
</dbReference>
<feature type="region of interest" description="Disordered" evidence="1">
    <location>
        <begin position="26"/>
        <end position="45"/>
    </location>
</feature>